<organism evidence="14 15">
    <name type="scientific">Protaetiibacter larvae</name>
    <dbReference type="NCBI Taxonomy" id="2592654"/>
    <lineage>
        <taxon>Bacteria</taxon>
        <taxon>Bacillati</taxon>
        <taxon>Actinomycetota</taxon>
        <taxon>Actinomycetes</taxon>
        <taxon>Micrococcales</taxon>
        <taxon>Microbacteriaceae</taxon>
        <taxon>Protaetiibacter</taxon>
    </lineage>
</organism>
<dbReference type="InterPro" id="IPR001206">
    <property type="entry name" value="Diacylglycerol_kinase_cat_dom"/>
</dbReference>
<dbReference type="EMBL" id="CP043504">
    <property type="protein sequence ID" value="QEO10666.1"/>
    <property type="molecule type" value="Genomic_DNA"/>
</dbReference>
<keyword evidence="8" id="KW-0067">ATP-binding</keyword>
<dbReference type="InterPro" id="IPR016064">
    <property type="entry name" value="NAD/diacylglycerol_kinase_sf"/>
</dbReference>
<dbReference type="NCBIfam" id="TIGR00147">
    <property type="entry name" value="YegS/Rv2252/BmrU family lipid kinase"/>
    <property type="match status" value="1"/>
</dbReference>
<dbReference type="AlphaFoldDB" id="A0A5C1YA19"/>
<keyword evidence="12" id="KW-1208">Phospholipid metabolism</keyword>
<proteinExistence type="inferred from homology"/>
<dbReference type="GO" id="GO:0004143">
    <property type="term" value="F:ATP-dependent diacylglycerol kinase activity"/>
    <property type="evidence" value="ECO:0007669"/>
    <property type="project" value="TreeGrafter"/>
</dbReference>
<accession>A0A5C1YA19</accession>
<evidence type="ECO:0000256" key="9">
    <source>
        <dbReference type="ARBA" id="ARBA00022842"/>
    </source>
</evidence>
<dbReference type="GO" id="GO:0046872">
    <property type="term" value="F:metal ion binding"/>
    <property type="evidence" value="ECO:0007669"/>
    <property type="project" value="UniProtKB-KW"/>
</dbReference>
<keyword evidence="11" id="KW-0594">Phospholipid biosynthesis</keyword>
<dbReference type="Gene3D" id="2.60.200.40">
    <property type="match status" value="1"/>
</dbReference>
<keyword evidence="4" id="KW-0808">Transferase</keyword>
<evidence type="ECO:0000256" key="4">
    <source>
        <dbReference type="ARBA" id="ARBA00022679"/>
    </source>
</evidence>
<dbReference type="SMART" id="SM00046">
    <property type="entry name" value="DAGKc"/>
    <property type="match status" value="1"/>
</dbReference>
<keyword evidence="3" id="KW-0444">Lipid biosynthesis</keyword>
<evidence type="ECO:0000256" key="5">
    <source>
        <dbReference type="ARBA" id="ARBA00022723"/>
    </source>
</evidence>
<dbReference type="InterPro" id="IPR017438">
    <property type="entry name" value="ATP-NAD_kinase_N"/>
</dbReference>
<evidence type="ECO:0000256" key="3">
    <source>
        <dbReference type="ARBA" id="ARBA00022516"/>
    </source>
</evidence>
<dbReference type="RefSeq" id="WP_149326081.1">
    <property type="nucleotide sequence ID" value="NZ_CP043504.1"/>
</dbReference>
<evidence type="ECO:0000313" key="15">
    <source>
        <dbReference type="Proteomes" id="UP000322159"/>
    </source>
</evidence>
<evidence type="ECO:0000259" key="13">
    <source>
        <dbReference type="PROSITE" id="PS50146"/>
    </source>
</evidence>
<keyword evidence="5" id="KW-0479">Metal-binding</keyword>
<evidence type="ECO:0000256" key="6">
    <source>
        <dbReference type="ARBA" id="ARBA00022741"/>
    </source>
</evidence>
<dbReference type="Pfam" id="PF00781">
    <property type="entry name" value="DAGK_cat"/>
    <property type="match status" value="1"/>
</dbReference>
<name>A0A5C1YA19_9MICO</name>
<dbReference type="PANTHER" id="PTHR12358">
    <property type="entry name" value="SPHINGOSINE KINASE"/>
    <property type="match status" value="1"/>
</dbReference>
<feature type="domain" description="DAGKc" evidence="13">
    <location>
        <begin position="3"/>
        <end position="137"/>
    </location>
</feature>
<keyword evidence="7 14" id="KW-0418">Kinase</keyword>
<reference evidence="14 15" key="1">
    <citation type="submission" date="2019-09" db="EMBL/GenBank/DDBJ databases">
        <title>Genome sequencing of strain KACC 19322.</title>
        <authorList>
            <person name="Heo J."/>
            <person name="Kim S.-J."/>
            <person name="Kim J.-S."/>
            <person name="Hong S.-B."/>
            <person name="Kwon S.-W."/>
        </authorList>
    </citation>
    <scope>NUCLEOTIDE SEQUENCE [LARGE SCALE GENOMIC DNA]</scope>
    <source>
        <strain evidence="14 15">KACC 19322</strain>
    </source>
</reference>
<dbReference type="Gene3D" id="3.40.50.10330">
    <property type="entry name" value="Probable inorganic polyphosphate/atp-NAD kinase, domain 1"/>
    <property type="match status" value="1"/>
</dbReference>
<sequence>MTTRPKRVVVAINPSASFGSSRDVGPAVVQTLRALGHEVTSLTEPDFDSLMVSARAAVTSRPDALVVVGGDGMVNLGTNLLVGTKVPLGIVPSGTGNDMARGLGIPFDDTEAAIRHLDAALQRSPRVIDAARIRWTDADGSASERWFACALSAGFDAIVNERANLMQHPKGPSRYILALLAELVGLTPHRYRVELDGEALELDALMVSVGNSVSLGGGMKITPDAALDDGLLDVMIVKPLSRLSFLRIFPRVFQGTHTSDPRVVMRRAKRVRIEVDTEIVAYADGERIAPLPLEVEVEPGALRVLA</sequence>
<dbReference type="InterPro" id="IPR050187">
    <property type="entry name" value="Lipid_Phosphate_FormReg"/>
</dbReference>
<keyword evidence="15" id="KW-1185">Reference proteome</keyword>
<evidence type="ECO:0000256" key="12">
    <source>
        <dbReference type="ARBA" id="ARBA00023264"/>
    </source>
</evidence>
<dbReference type="GO" id="GO:0005886">
    <property type="term" value="C:plasma membrane"/>
    <property type="evidence" value="ECO:0007669"/>
    <property type="project" value="TreeGrafter"/>
</dbReference>
<dbReference type="GO" id="GO:0005524">
    <property type="term" value="F:ATP binding"/>
    <property type="evidence" value="ECO:0007669"/>
    <property type="project" value="UniProtKB-KW"/>
</dbReference>
<dbReference type="PROSITE" id="PS50146">
    <property type="entry name" value="DAGK"/>
    <property type="match status" value="1"/>
</dbReference>
<protein>
    <submittedName>
        <fullName evidence="14">YegS/Rv2252/BmrU family lipid kinase</fullName>
    </submittedName>
</protein>
<evidence type="ECO:0000256" key="1">
    <source>
        <dbReference type="ARBA" id="ARBA00001946"/>
    </source>
</evidence>
<evidence type="ECO:0000313" key="14">
    <source>
        <dbReference type="EMBL" id="QEO10666.1"/>
    </source>
</evidence>
<dbReference type="GO" id="GO:0008654">
    <property type="term" value="P:phospholipid biosynthetic process"/>
    <property type="evidence" value="ECO:0007669"/>
    <property type="project" value="UniProtKB-KW"/>
</dbReference>
<evidence type="ECO:0000256" key="8">
    <source>
        <dbReference type="ARBA" id="ARBA00022840"/>
    </source>
</evidence>
<evidence type="ECO:0000256" key="7">
    <source>
        <dbReference type="ARBA" id="ARBA00022777"/>
    </source>
</evidence>
<evidence type="ECO:0000256" key="10">
    <source>
        <dbReference type="ARBA" id="ARBA00023098"/>
    </source>
</evidence>
<dbReference type="OrthoDB" id="142078at2"/>
<comment type="similarity">
    <text evidence="2">Belongs to the diacylglycerol/lipid kinase family.</text>
</comment>
<dbReference type="InterPro" id="IPR045540">
    <property type="entry name" value="YegS/DAGK_C"/>
</dbReference>
<dbReference type="KEGG" id="lyk:FLP23_12015"/>
<dbReference type="SUPFAM" id="SSF111331">
    <property type="entry name" value="NAD kinase/diacylglycerol kinase-like"/>
    <property type="match status" value="1"/>
</dbReference>
<comment type="cofactor">
    <cofactor evidence="1">
        <name>Mg(2+)</name>
        <dbReference type="ChEBI" id="CHEBI:18420"/>
    </cofactor>
</comment>
<evidence type="ECO:0000256" key="11">
    <source>
        <dbReference type="ARBA" id="ARBA00023209"/>
    </source>
</evidence>
<evidence type="ECO:0000256" key="2">
    <source>
        <dbReference type="ARBA" id="ARBA00005983"/>
    </source>
</evidence>
<keyword evidence="9" id="KW-0460">Magnesium</keyword>
<dbReference type="InterPro" id="IPR005218">
    <property type="entry name" value="Diacylglycerol/lipid_kinase"/>
</dbReference>
<dbReference type="PANTHER" id="PTHR12358:SF106">
    <property type="entry name" value="LIPID KINASE YEGS"/>
    <property type="match status" value="1"/>
</dbReference>
<dbReference type="Pfam" id="PF19279">
    <property type="entry name" value="YegS_C"/>
    <property type="match status" value="1"/>
</dbReference>
<keyword evidence="10" id="KW-0443">Lipid metabolism</keyword>
<gene>
    <name evidence="14" type="ORF">FLP23_12015</name>
</gene>
<keyword evidence="6" id="KW-0547">Nucleotide-binding</keyword>
<dbReference type="Proteomes" id="UP000322159">
    <property type="component" value="Chromosome"/>
</dbReference>